<dbReference type="SUPFAM" id="SSF46689">
    <property type="entry name" value="Homeodomain-like"/>
    <property type="match status" value="2"/>
</dbReference>
<evidence type="ECO:0000259" key="3">
    <source>
        <dbReference type="PROSITE" id="PS01124"/>
    </source>
</evidence>
<dbReference type="PANTHER" id="PTHR43436">
    <property type="entry name" value="ARAC-FAMILY TRANSCRIPTIONAL REGULATOR"/>
    <property type="match status" value="1"/>
</dbReference>
<dbReference type="InterPro" id="IPR018060">
    <property type="entry name" value="HTH_AraC"/>
</dbReference>
<dbReference type="Gene3D" id="1.10.10.60">
    <property type="entry name" value="Homeodomain-like"/>
    <property type="match status" value="2"/>
</dbReference>
<comment type="caution">
    <text evidence="4">The sequence shown here is derived from an EMBL/GenBank/DDBJ whole genome shotgun (WGS) entry which is preliminary data.</text>
</comment>
<keyword evidence="2" id="KW-0804">Transcription</keyword>
<organism evidence="4 5">
    <name type="scientific">Sphingomonas sanxanigenens</name>
    <dbReference type="NCBI Taxonomy" id="397260"/>
    <lineage>
        <taxon>Bacteria</taxon>
        <taxon>Pseudomonadati</taxon>
        <taxon>Pseudomonadota</taxon>
        <taxon>Alphaproteobacteria</taxon>
        <taxon>Sphingomonadales</taxon>
        <taxon>Sphingomonadaceae</taxon>
        <taxon>Sphingomonas</taxon>
    </lineage>
</organism>
<evidence type="ECO:0000313" key="4">
    <source>
        <dbReference type="EMBL" id="PZO89467.1"/>
    </source>
</evidence>
<proteinExistence type="predicted"/>
<reference evidence="4 5" key="1">
    <citation type="submission" date="2017-08" db="EMBL/GenBank/DDBJ databases">
        <title>Infants hospitalized years apart are colonized by the same room-sourced microbial strains.</title>
        <authorList>
            <person name="Brooks B."/>
            <person name="Olm M.R."/>
            <person name="Firek B.A."/>
            <person name="Baker R."/>
            <person name="Thomas B.C."/>
            <person name="Morowitz M.J."/>
            <person name="Banfield J.F."/>
        </authorList>
    </citation>
    <scope>NUCLEOTIDE SEQUENCE [LARGE SCALE GENOMIC DNA]</scope>
    <source>
        <strain evidence="4">S2_018_000_R2_101</strain>
    </source>
</reference>
<dbReference type="GO" id="GO:0043565">
    <property type="term" value="F:sequence-specific DNA binding"/>
    <property type="evidence" value="ECO:0007669"/>
    <property type="project" value="InterPro"/>
</dbReference>
<accession>A0A2W5A8B6</accession>
<evidence type="ECO:0000313" key="5">
    <source>
        <dbReference type="Proteomes" id="UP000249066"/>
    </source>
</evidence>
<feature type="non-terminal residue" evidence="4">
    <location>
        <position position="1"/>
    </location>
</feature>
<dbReference type="InterPro" id="IPR009057">
    <property type="entry name" value="Homeodomain-like_sf"/>
</dbReference>
<protein>
    <submittedName>
        <fullName evidence="4">AraC family transcriptional regulator</fullName>
    </submittedName>
</protein>
<dbReference type="Pfam" id="PF12833">
    <property type="entry name" value="HTH_18"/>
    <property type="match status" value="1"/>
</dbReference>
<dbReference type="AlphaFoldDB" id="A0A2W5A8B6"/>
<evidence type="ECO:0000256" key="1">
    <source>
        <dbReference type="ARBA" id="ARBA00023015"/>
    </source>
</evidence>
<gene>
    <name evidence="4" type="ORF">DI623_10120</name>
</gene>
<dbReference type="GO" id="GO:0003700">
    <property type="term" value="F:DNA-binding transcription factor activity"/>
    <property type="evidence" value="ECO:0007669"/>
    <property type="project" value="InterPro"/>
</dbReference>
<dbReference type="SMART" id="SM00342">
    <property type="entry name" value="HTH_ARAC"/>
    <property type="match status" value="1"/>
</dbReference>
<feature type="domain" description="HTH araC/xylS-type" evidence="3">
    <location>
        <begin position="20"/>
        <end position="118"/>
    </location>
</feature>
<evidence type="ECO:0000256" key="2">
    <source>
        <dbReference type="ARBA" id="ARBA00023163"/>
    </source>
</evidence>
<keyword evidence="1" id="KW-0805">Transcription regulation</keyword>
<dbReference type="EMBL" id="QFNN01000058">
    <property type="protein sequence ID" value="PZO89467.1"/>
    <property type="molecule type" value="Genomic_DNA"/>
</dbReference>
<name>A0A2W5A8B6_9SPHN</name>
<dbReference type="PANTHER" id="PTHR43436:SF1">
    <property type="entry name" value="TRANSCRIPTIONAL REGULATORY PROTEIN"/>
    <property type="match status" value="1"/>
</dbReference>
<dbReference type="PROSITE" id="PS01124">
    <property type="entry name" value="HTH_ARAC_FAMILY_2"/>
    <property type="match status" value="1"/>
</dbReference>
<sequence length="128" mass="14577">PQGAMLRQIARSDSRLSQIRRATDWIRNHYAEPLRIDHLASLAGMSSSSFHRHFKAVTAMTPLQYHKQIRLQEARRRLLAEQCEAARVGFAVGYESASQFSREYARLFGLPPARDAARLRPGNMLENA</sequence>
<dbReference type="Proteomes" id="UP000249066">
    <property type="component" value="Unassembled WGS sequence"/>
</dbReference>